<evidence type="ECO:0000313" key="2">
    <source>
        <dbReference type="Proteomes" id="UP000434223"/>
    </source>
</evidence>
<reference evidence="1 2" key="1">
    <citation type="submission" date="2019-09" db="EMBL/GenBank/DDBJ databases">
        <title>Draft genome sequencing of Hungatella hathewayi 123Y-2.</title>
        <authorList>
            <person name="Lv Q."/>
            <person name="Li S."/>
        </authorList>
    </citation>
    <scope>NUCLEOTIDE SEQUENCE [LARGE SCALE GENOMIC DNA]</scope>
    <source>
        <strain evidence="1 2">123Y-2</strain>
    </source>
</reference>
<dbReference type="Proteomes" id="UP000434223">
    <property type="component" value="Unassembled WGS sequence"/>
</dbReference>
<name>A0AAW9WAX7_9FIRM</name>
<dbReference type="GeneID" id="93149529"/>
<sequence length="59" mass="6991">MMMRKKGEKELADLFDRAAESDEPVPPAPEHEFQAILAEMKRRGIEPRIRRELKEKEKK</sequence>
<protein>
    <submittedName>
        <fullName evidence="1">Uncharacterized protein</fullName>
    </submittedName>
</protein>
<dbReference type="RefSeq" id="WP_006776108.1">
    <property type="nucleotide sequence ID" value="NZ_BQNJ01000002.1"/>
</dbReference>
<dbReference type="EMBL" id="WNME01000001">
    <property type="protein sequence ID" value="MUB61874.1"/>
    <property type="molecule type" value="Genomic_DNA"/>
</dbReference>
<gene>
    <name evidence="1" type="ORF">GNE07_02125</name>
</gene>
<organism evidence="1 2">
    <name type="scientific">Hungatella hathewayi</name>
    <dbReference type="NCBI Taxonomy" id="154046"/>
    <lineage>
        <taxon>Bacteria</taxon>
        <taxon>Bacillati</taxon>
        <taxon>Bacillota</taxon>
        <taxon>Clostridia</taxon>
        <taxon>Lachnospirales</taxon>
        <taxon>Lachnospiraceae</taxon>
        <taxon>Hungatella</taxon>
    </lineage>
</organism>
<comment type="caution">
    <text evidence="1">The sequence shown here is derived from an EMBL/GenBank/DDBJ whole genome shotgun (WGS) entry which is preliminary data.</text>
</comment>
<accession>A0AAW9WAX7</accession>
<proteinExistence type="predicted"/>
<evidence type="ECO:0000313" key="1">
    <source>
        <dbReference type="EMBL" id="MUB61874.1"/>
    </source>
</evidence>
<dbReference type="AlphaFoldDB" id="A0AAW9WAX7"/>